<dbReference type="PROSITE" id="PS50850">
    <property type="entry name" value="MFS"/>
    <property type="match status" value="1"/>
</dbReference>
<dbReference type="PANTHER" id="PTHR23517">
    <property type="entry name" value="RESISTANCE PROTEIN MDTM, PUTATIVE-RELATED-RELATED"/>
    <property type="match status" value="1"/>
</dbReference>
<evidence type="ECO:0000256" key="3">
    <source>
        <dbReference type="ARBA" id="ARBA00022475"/>
    </source>
</evidence>
<organism evidence="9 10">
    <name type="scientific">Microbacterium oxydans</name>
    <dbReference type="NCBI Taxonomy" id="82380"/>
    <lineage>
        <taxon>Bacteria</taxon>
        <taxon>Bacillati</taxon>
        <taxon>Actinomycetota</taxon>
        <taxon>Actinomycetes</taxon>
        <taxon>Micrococcales</taxon>
        <taxon>Microbacteriaceae</taxon>
        <taxon>Microbacterium</taxon>
    </lineage>
</organism>
<dbReference type="GO" id="GO:0022857">
    <property type="term" value="F:transmembrane transporter activity"/>
    <property type="evidence" value="ECO:0007669"/>
    <property type="project" value="InterPro"/>
</dbReference>
<dbReference type="Pfam" id="PF03237">
    <property type="entry name" value="Terminase_6N"/>
    <property type="match status" value="1"/>
</dbReference>
<dbReference type="CDD" id="cd17325">
    <property type="entry name" value="MFS_MdtG_SLC18_like"/>
    <property type="match status" value="1"/>
</dbReference>
<feature type="transmembrane region" description="Helical" evidence="7">
    <location>
        <begin position="31"/>
        <end position="51"/>
    </location>
</feature>
<dbReference type="PRINTS" id="PR01035">
    <property type="entry name" value="TCRTETA"/>
</dbReference>
<feature type="transmembrane region" description="Helical" evidence="7">
    <location>
        <begin position="355"/>
        <end position="374"/>
    </location>
</feature>
<dbReference type="PANTHER" id="PTHR23517:SF3">
    <property type="entry name" value="INTEGRAL MEMBRANE TRANSPORT PROTEIN"/>
    <property type="match status" value="1"/>
</dbReference>
<evidence type="ECO:0000313" key="9">
    <source>
        <dbReference type="EMBL" id="AZS39987.1"/>
    </source>
</evidence>
<feature type="transmembrane region" description="Helical" evidence="7">
    <location>
        <begin position="7"/>
        <end position="25"/>
    </location>
</feature>
<dbReference type="InterPro" id="IPR050171">
    <property type="entry name" value="MFS_Transporters"/>
</dbReference>
<dbReference type="Proteomes" id="UP000274841">
    <property type="component" value="Chromosome"/>
</dbReference>
<dbReference type="AlphaFoldDB" id="A0A3S9WJF0"/>
<dbReference type="SUPFAM" id="SSF103473">
    <property type="entry name" value="MFS general substrate transporter"/>
    <property type="match status" value="1"/>
</dbReference>
<feature type="transmembrane region" description="Helical" evidence="7">
    <location>
        <begin position="63"/>
        <end position="82"/>
    </location>
</feature>
<reference evidence="9 10" key="1">
    <citation type="submission" date="2018-08" db="EMBL/GenBank/DDBJ databases">
        <title>Microbacterium oxydans strain HG3.</title>
        <authorList>
            <person name="ORTET P."/>
        </authorList>
    </citation>
    <scope>NUCLEOTIDE SEQUENCE [LARGE SCALE GENOMIC DNA]</scope>
    <source>
        <strain evidence="9 10">HG3</strain>
    </source>
</reference>
<evidence type="ECO:0000256" key="1">
    <source>
        <dbReference type="ARBA" id="ARBA00004651"/>
    </source>
</evidence>
<feature type="transmembrane region" description="Helical" evidence="7">
    <location>
        <begin position="310"/>
        <end position="335"/>
    </location>
</feature>
<evidence type="ECO:0000256" key="5">
    <source>
        <dbReference type="ARBA" id="ARBA00022989"/>
    </source>
</evidence>
<evidence type="ECO:0000259" key="8">
    <source>
        <dbReference type="PROSITE" id="PS50850"/>
    </source>
</evidence>
<proteinExistence type="predicted"/>
<feature type="transmembrane region" description="Helical" evidence="7">
    <location>
        <begin position="88"/>
        <end position="109"/>
    </location>
</feature>
<gene>
    <name evidence="9" type="ORF">CVS54_01305</name>
</gene>
<dbReference type="Pfam" id="PF07690">
    <property type="entry name" value="MFS_1"/>
    <property type="match status" value="1"/>
</dbReference>
<feature type="transmembrane region" description="Helical" evidence="7">
    <location>
        <begin position="130"/>
        <end position="148"/>
    </location>
</feature>
<evidence type="ECO:0000256" key="4">
    <source>
        <dbReference type="ARBA" id="ARBA00022692"/>
    </source>
</evidence>
<keyword evidence="6 7" id="KW-0472">Membrane</keyword>
<keyword evidence="5 7" id="KW-1133">Transmembrane helix</keyword>
<dbReference type="EMBL" id="CP031422">
    <property type="protein sequence ID" value="AZS39987.1"/>
    <property type="molecule type" value="Genomic_DNA"/>
</dbReference>
<sequence length="941" mass="100903">MVYLPTILFSLGEGAVIPLIPVLAVSMGADVAFAALVASCLVIGQLCGNLPAGWAVGRIGERYTMVIAGVISIVAGIGMVFAPSLGVLAASVFLLGICAAAFGLARHAFMTTRVPVAFRARSLSLLGGSFRLGIFVGPFIAAGLLQLFGSESAAIWFFLGCLVVMVALVLFGPEPEKMVPPVTTATRERYAEDSGEAVSGSIPTVERLGIFQTMWRQRAVLGRLGLAAASLSAVRSARQVVLPLWGLSLGLDASTIALVVGVSGAIDFALFYASGQVMDRFGRLWAAMPAMVLMGAGFLALSFTHDGDAAVLWFGMFAAVLGVGNGLSSGILLTLGADVAPKRDPAAFLGSWRTLTDAGGAIAPLLVSAITAVASLPFAAATMGAIGLVGALGFLRWIPQFVPRARHGRSEDEPRSLSCEARGVPVMVTTSERTAEPSTGLQKEFLSGSWEDVRDSGLAPRVVSENRSDPLHRQALFEGLRMMGHYPEQSRVFPQQLHIVDCLSSNRRHSVIIVPRQAGKTTTIMAWLLGMCSLKPGLQVALSSGETGKAIRLWFVLYVLDVLRDQYPDPDTRPFKIVREHGGERIEFDNGSRLLVAGTEADLRGKTWDILWLDEAQGMADTRATRWFSTARPTQNTRFGKVIDMPLLILSGTAGKQRAGNALWDALEAGRAGDEGTSILEYSAGIDLTIEDAETWEQVEPLLLASHPGIQPDNLTPLSLVRADYPHMGRAQFMAEYLSIFEDAGNSAALILPAKWREAALSDDLPRVPDNAGLALAVNYLESSASVCAAWREDDGTARVMVVQWDDGTRWLPGWVSDFTTARPKATFAYDDNRAAMRVEVAAIEKGTARPRMVVYKTPQVTDASALFMRELNSGNLRHFGQAQLDAAATIARRREIGKGFGFGLPDEGGDVSPIEAAALALRQYDEQPNRSRRGMRFVAA</sequence>
<comment type="subcellular location">
    <subcellularLocation>
        <location evidence="1">Cell membrane</location>
        <topology evidence="1">Multi-pass membrane protein</topology>
    </subcellularLocation>
</comment>
<dbReference type="GO" id="GO:0005886">
    <property type="term" value="C:plasma membrane"/>
    <property type="evidence" value="ECO:0007669"/>
    <property type="project" value="UniProtKB-SubCell"/>
</dbReference>
<accession>A0A3S9WJF0</accession>
<evidence type="ECO:0000256" key="2">
    <source>
        <dbReference type="ARBA" id="ARBA00022448"/>
    </source>
</evidence>
<dbReference type="InterPro" id="IPR020846">
    <property type="entry name" value="MFS_dom"/>
</dbReference>
<name>A0A3S9WJF0_9MICO</name>
<feature type="transmembrane region" description="Helical" evidence="7">
    <location>
        <begin position="249"/>
        <end position="272"/>
    </location>
</feature>
<dbReference type="InterPro" id="IPR027417">
    <property type="entry name" value="P-loop_NTPase"/>
</dbReference>
<evidence type="ECO:0000256" key="6">
    <source>
        <dbReference type="ARBA" id="ARBA00023136"/>
    </source>
</evidence>
<dbReference type="Gene3D" id="1.20.1250.20">
    <property type="entry name" value="MFS general substrate transporter like domains"/>
    <property type="match status" value="2"/>
</dbReference>
<keyword evidence="2" id="KW-0813">Transport</keyword>
<feature type="domain" description="Major facilitator superfamily (MFS) profile" evidence="8">
    <location>
        <begin position="1"/>
        <end position="402"/>
    </location>
</feature>
<evidence type="ECO:0000256" key="7">
    <source>
        <dbReference type="SAM" id="Phobius"/>
    </source>
</evidence>
<keyword evidence="3" id="KW-1003">Cell membrane</keyword>
<dbReference type="Gene3D" id="3.40.50.300">
    <property type="entry name" value="P-loop containing nucleotide triphosphate hydrolases"/>
    <property type="match status" value="1"/>
</dbReference>
<dbReference type="InterPro" id="IPR011701">
    <property type="entry name" value="MFS"/>
</dbReference>
<dbReference type="KEGG" id="moy:CVS54_01305"/>
<feature type="transmembrane region" description="Helical" evidence="7">
    <location>
        <begin position="380"/>
        <end position="399"/>
    </location>
</feature>
<keyword evidence="4 7" id="KW-0812">Transmembrane</keyword>
<dbReference type="InterPro" id="IPR036259">
    <property type="entry name" value="MFS_trans_sf"/>
</dbReference>
<feature type="transmembrane region" description="Helical" evidence="7">
    <location>
        <begin position="284"/>
        <end position="304"/>
    </location>
</feature>
<feature type="transmembrane region" description="Helical" evidence="7">
    <location>
        <begin position="154"/>
        <end position="171"/>
    </location>
</feature>
<dbReference type="InterPro" id="IPR001958">
    <property type="entry name" value="Tet-R_TetA/multi-R_MdtG-like"/>
</dbReference>
<evidence type="ECO:0000313" key="10">
    <source>
        <dbReference type="Proteomes" id="UP000274841"/>
    </source>
</evidence>
<protein>
    <recommendedName>
        <fullName evidence="8">Major facilitator superfamily (MFS) profile domain-containing protein</fullName>
    </recommendedName>
</protein>